<dbReference type="Proteomes" id="UP001479436">
    <property type="component" value="Unassembled WGS sequence"/>
</dbReference>
<keyword evidence="14" id="KW-1185">Reference proteome</keyword>
<evidence type="ECO:0000256" key="2">
    <source>
        <dbReference type="ARBA" id="ARBA00003968"/>
    </source>
</evidence>
<feature type="domain" description="Phosphoribosyltransferase" evidence="12">
    <location>
        <begin position="62"/>
        <end position="171"/>
    </location>
</feature>
<evidence type="ECO:0000256" key="5">
    <source>
        <dbReference type="ARBA" id="ARBA00008391"/>
    </source>
</evidence>
<dbReference type="EC" id="2.4.2.7" evidence="6"/>
<evidence type="ECO:0000313" key="14">
    <source>
        <dbReference type="Proteomes" id="UP001479436"/>
    </source>
</evidence>
<evidence type="ECO:0000256" key="8">
    <source>
        <dbReference type="ARBA" id="ARBA00022676"/>
    </source>
</evidence>
<comment type="caution">
    <text evidence="13">The sequence shown here is derived from an EMBL/GenBank/DDBJ whole genome shotgun (WGS) entry which is preliminary data.</text>
</comment>
<dbReference type="HAMAP" id="MF_00004">
    <property type="entry name" value="Aden_phosphoribosyltr"/>
    <property type="match status" value="1"/>
</dbReference>
<evidence type="ECO:0000256" key="11">
    <source>
        <dbReference type="SAM" id="SignalP"/>
    </source>
</evidence>
<dbReference type="CDD" id="cd06223">
    <property type="entry name" value="PRTases_typeI"/>
    <property type="match status" value="1"/>
</dbReference>
<dbReference type="InterPro" id="IPR000836">
    <property type="entry name" value="PRTase_dom"/>
</dbReference>
<protein>
    <recommendedName>
        <fullName evidence="6">adenine phosphoribosyltransferase</fullName>
        <ecNumber evidence="6">2.4.2.7</ecNumber>
    </recommendedName>
</protein>
<keyword evidence="8 13" id="KW-0328">Glycosyltransferase</keyword>
<evidence type="ECO:0000259" key="12">
    <source>
        <dbReference type="Pfam" id="PF00156"/>
    </source>
</evidence>
<dbReference type="Gene3D" id="3.40.50.2020">
    <property type="match status" value="1"/>
</dbReference>
<dbReference type="SUPFAM" id="SSF53271">
    <property type="entry name" value="PRTase-like"/>
    <property type="match status" value="1"/>
</dbReference>
<comment type="similarity">
    <text evidence="5">Belongs to the purine/pyrimidine phosphoribosyltransferase family.</text>
</comment>
<dbReference type="NCBIfam" id="NF002636">
    <property type="entry name" value="PRK02304.1-5"/>
    <property type="match status" value="1"/>
</dbReference>
<dbReference type="EMBL" id="JASJQH010000658">
    <property type="protein sequence ID" value="KAK9763370.1"/>
    <property type="molecule type" value="Genomic_DNA"/>
</dbReference>
<sequence length="202" mass="22185">MLCLNIKTLLWLVCIFHSLPLQPFKMSHDMERVKNLLRVIPDFPKEGIQFQDIFPVFQDPLAVEAVISNFVQHILANNAKNVDVVVGLDARGFLFGPMIALRLGASFVPVRKAGKLPGENIKAIYEKEYGTDEFEMSVGAIKSGDNVVIVDDLIATGGSAFAAGELVTKSGGNILEYLFMIELEELNGAKALNAPVYSLLKF</sequence>
<keyword evidence="10" id="KW-0660">Purine salvage</keyword>
<dbReference type="PANTHER" id="PTHR32315:SF3">
    <property type="entry name" value="ADENINE PHOSPHORIBOSYLTRANSFERASE"/>
    <property type="match status" value="1"/>
</dbReference>
<dbReference type="InterPro" id="IPR050054">
    <property type="entry name" value="UPRTase/APRTase"/>
</dbReference>
<dbReference type="Pfam" id="PF00156">
    <property type="entry name" value="Pribosyltran"/>
    <property type="match status" value="1"/>
</dbReference>
<dbReference type="InterPro" id="IPR005764">
    <property type="entry name" value="Ade_phspho_trans"/>
</dbReference>
<dbReference type="PANTHER" id="PTHR32315">
    <property type="entry name" value="ADENINE PHOSPHORIBOSYLTRANSFERASE"/>
    <property type="match status" value="1"/>
</dbReference>
<gene>
    <name evidence="13" type="primary">APT1_2</name>
    <name evidence="13" type="ORF">K7432_010016</name>
</gene>
<feature type="signal peptide" evidence="11">
    <location>
        <begin position="1"/>
        <end position="18"/>
    </location>
</feature>
<dbReference type="GO" id="GO:0003999">
    <property type="term" value="F:adenine phosphoribosyltransferase activity"/>
    <property type="evidence" value="ECO:0007669"/>
    <property type="project" value="UniProtKB-EC"/>
</dbReference>
<comment type="pathway">
    <text evidence="4">Purine metabolism; AMP biosynthesis via salvage pathway; AMP from adenine: step 1/1.</text>
</comment>
<evidence type="ECO:0000256" key="10">
    <source>
        <dbReference type="ARBA" id="ARBA00022726"/>
    </source>
</evidence>
<evidence type="ECO:0000256" key="4">
    <source>
        <dbReference type="ARBA" id="ARBA00004659"/>
    </source>
</evidence>
<dbReference type="NCBIfam" id="NF002634">
    <property type="entry name" value="PRK02304.1-3"/>
    <property type="match status" value="1"/>
</dbReference>
<feature type="chain" id="PRO_5046539754" description="adenine phosphoribosyltransferase" evidence="11">
    <location>
        <begin position="19"/>
        <end position="202"/>
    </location>
</feature>
<organism evidence="13 14">
    <name type="scientific">Basidiobolus ranarum</name>
    <dbReference type="NCBI Taxonomy" id="34480"/>
    <lineage>
        <taxon>Eukaryota</taxon>
        <taxon>Fungi</taxon>
        <taxon>Fungi incertae sedis</taxon>
        <taxon>Zoopagomycota</taxon>
        <taxon>Entomophthoromycotina</taxon>
        <taxon>Basidiobolomycetes</taxon>
        <taxon>Basidiobolales</taxon>
        <taxon>Basidiobolaceae</taxon>
        <taxon>Basidiobolus</taxon>
    </lineage>
</organism>
<name>A0ABR2WPB6_9FUNG</name>
<comment type="function">
    <text evidence="2">Catalyzes a salvage reaction resulting in the formation of AMP, that is energically less costly than de novo synthesis.</text>
</comment>
<dbReference type="NCBIfam" id="TIGR01090">
    <property type="entry name" value="apt"/>
    <property type="match status" value="1"/>
</dbReference>
<dbReference type="InterPro" id="IPR029057">
    <property type="entry name" value="PRTase-like"/>
</dbReference>
<proteinExistence type="inferred from homology"/>
<evidence type="ECO:0000256" key="1">
    <source>
        <dbReference type="ARBA" id="ARBA00000868"/>
    </source>
</evidence>
<evidence type="ECO:0000313" key="13">
    <source>
        <dbReference type="EMBL" id="KAK9763370.1"/>
    </source>
</evidence>
<evidence type="ECO:0000256" key="6">
    <source>
        <dbReference type="ARBA" id="ARBA00011893"/>
    </source>
</evidence>
<keyword evidence="9 13" id="KW-0808">Transferase</keyword>
<accession>A0ABR2WPB6</accession>
<reference evidence="13 14" key="1">
    <citation type="submission" date="2023-04" db="EMBL/GenBank/DDBJ databases">
        <title>Genome of Basidiobolus ranarum AG-B5.</title>
        <authorList>
            <person name="Stajich J.E."/>
            <person name="Carter-House D."/>
            <person name="Gryganskyi A."/>
        </authorList>
    </citation>
    <scope>NUCLEOTIDE SEQUENCE [LARGE SCALE GENOMIC DNA]</scope>
    <source>
        <strain evidence="13 14">AG-B5</strain>
    </source>
</reference>
<keyword evidence="11" id="KW-0732">Signal</keyword>
<evidence type="ECO:0000256" key="7">
    <source>
        <dbReference type="ARBA" id="ARBA00022490"/>
    </source>
</evidence>
<evidence type="ECO:0000256" key="3">
    <source>
        <dbReference type="ARBA" id="ARBA00004496"/>
    </source>
</evidence>
<comment type="catalytic activity">
    <reaction evidence="1">
        <text>AMP + diphosphate = 5-phospho-alpha-D-ribose 1-diphosphate + adenine</text>
        <dbReference type="Rhea" id="RHEA:16609"/>
        <dbReference type="ChEBI" id="CHEBI:16708"/>
        <dbReference type="ChEBI" id="CHEBI:33019"/>
        <dbReference type="ChEBI" id="CHEBI:58017"/>
        <dbReference type="ChEBI" id="CHEBI:456215"/>
        <dbReference type="EC" id="2.4.2.7"/>
    </reaction>
</comment>
<keyword evidence="7" id="KW-0963">Cytoplasm</keyword>
<comment type="subcellular location">
    <subcellularLocation>
        <location evidence="3">Cytoplasm</location>
    </subcellularLocation>
</comment>
<evidence type="ECO:0000256" key="9">
    <source>
        <dbReference type="ARBA" id="ARBA00022679"/>
    </source>
</evidence>